<gene>
    <name evidence="10" type="ORF">ON753_22465</name>
</gene>
<feature type="domain" description="L,D-TPase catalytic" evidence="9">
    <location>
        <begin position="75"/>
        <end position="206"/>
    </location>
</feature>
<dbReference type="EMBL" id="JAPEVI010000003">
    <property type="protein sequence ID" value="MCX2725097.1"/>
    <property type="molecule type" value="Genomic_DNA"/>
</dbReference>
<dbReference type="Pfam" id="PF03734">
    <property type="entry name" value="YkuD"/>
    <property type="match status" value="1"/>
</dbReference>
<dbReference type="InterPro" id="IPR005490">
    <property type="entry name" value="LD_TPept_cat_dom"/>
</dbReference>
<feature type="region of interest" description="Disordered" evidence="8">
    <location>
        <begin position="402"/>
        <end position="422"/>
    </location>
</feature>
<comment type="caution">
    <text evidence="10">The sequence shown here is derived from an EMBL/GenBank/DDBJ whole genome shotgun (WGS) entry which is preliminary data.</text>
</comment>
<organism evidence="10 11">
    <name type="scientific">Roseibium salinum</name>
    <dbReference type="NCBI Taxonomy" id="1604349"/>
    <lineage>
        <taxon>Bacteria</taxon>
        <taxon>Pseudomonadati</taxon>
        <taxon>Pseudomonadota</taxon>
        <taxon>Alphaproteobacteria</taxon>
        <taxon>Hyphomicrobiales</taxon>
        <taxon>Stappiaceae</taxon>
        <taxon>Roseibium</taxon>
    </lineage>
</organism>
<feature type="active site" description="Proton donor/acceptor" evidence="7">
    <location>
        <position position="167"/>
    </location>
</feature>
<dbReference type="PROSITE" id="PS52029">
    <property type="entry name" value="LD_TPASE"/>
    <property type="match status" value="1"/>
</dbReference>
<evidence type="ECO:0000259" key="9">
    <source>
        <dbReference type="PROSITE" id="PS52029"/>
    </source>
</evidence>
<evidence type="ECO:0000256" key="1">
    <source>
        <dbReference type="ARBA" id="ARBA00004752"/>
    </source>
</evidence>
<dbReference type="Proteomes" id="UP001300261">
    <property type="component" value="Unassembled WGS sequence"/>
</dbReference>
<comment type="similarity">
    <text evidence="2">Belongs to the YkuD family.</text>
</comment>
<dbReference type="InterPro" id="IPR038063">
    <property type="entry name" value="Transpep_catalytic_dom"/>
</dbReference>
<evidence type="ECO:0000256" key="7">
    <source>
        <dbReference type="PROSITE-ProRule" id="PRU01373"/>
    </source>
</evidence>
<feature type="compositionally biased region" description="Low complexity" evidence="8">
    <location>
        <begin position="341"/>
        <end position="371"/>
    </location>
</feature>
<comment type="pathway">
    <text evidence="1 7">Cell wall biogenesis; peptidoglycan biosynthesis.</text>
</comment>
<evidence type="ECO:0000256" key="6">
    <source>
        <dbReference type="ARBA" id="ARBA00023316"/>
    </source>
</evidence>
<feature type="active site" description="Nucleophile" evidence="7">
    <location>
        <position position="175"/>
    </location>
</feature>
<dbReference type="RefSeq" id="WP_265965631.1">
    <property type="nucleotide sequence ID" value="NZ_JAPEVI010000003.1"/>
</dbReference>
<protein>
    <submittedName>
        <fullName evidence="10">Murein L,D-transpeptidase</fullName>
    </submittedName>
</protein>
<evidence type="ECO:0000256" key="4">
    <source>
        <dbReference type="ARBA" id="ARBA00022960"/>
    </source>
</evidence>
<feature type="region of interest" description="Disordered" evidence="8">
    <location>
        <begin position="341"/>
        <end position="389"/>
    </location>
</feature>
<reference evidence="10 11" key="1">
    <citation type="journal article" date="2016" name="Int. J. Syst. Evol. Microbiol.">
        <title>Labrenzia salina sp. nov., isolated from the rhizosphere of the halophyte Arthrocnemum macrostachyum.</title>
        <authorList>
            <person name="Camacho M."/>
            <person name="Redondo-Gomez S."/>
            <person name="Rodriguez-Llorente I."/>
            <person name="Rohde M."/>
            <person name="Sproer C."/>
            <person name="Schumann P."/>
            <person name="Klenk H.P."/>
            <person name="Montero-Calasanz M.D.C."/>
        </authorList>
    </citation>
    <scope>NUCLEOTIDE SEQUENCE [LARGE SCALE GENOMIC DNA]</scope>
    <source>
        <strain evidence="10 11">DSM 29163</strain>
    </source>
</reference>
<keyword evidence="5 7" id="KW-0573">Peptidoglycan synthesis</keyword>
<sequence length="422" mass="46743">MVFRRLLQMQAGLVRSLKRQGVRRSAKLGAVFIAAGLLVGCQADEYGYGPKHQRPVSASIKRKITDLNMSVTSPIMIRIFKEESALEVWKQTRTGKYALLEEFEICKWSGELGPKFKEGDRQAPEGFYEITPGLMNPNSSYHLAFNLGYPNNYDQAHGRTGSHLMVHGACSSRGCYAMTDQQVQDIYALARDSFKGGQRSFQVQAFPFRMTPENMARHRDSEHMEFWKMLKTGYDHFEIAKTPPQISVCEKKYVFDAVPLVEGIPFRASAQCPAYEVNPRIASAVSSKQRKDDEKFQQLAARFEARDERQKRWESRSTLFATAPVGGEDAAEAVAITATTETTTQSPVDQPQQTAAAAAPEAAPQQRPETAVETAFAPQDEAGGSGAVGSFFKRWVPFGSKATAEEPASAPITTDVVPELKP</sequence>
<dbReference type="PANTHER" id="PTHR36699">
    <property type="entry name" value="LD-TRANSPEPTIDASE"/>
    <property type="match status" value="1"/>
</dbReference>
<evidence type="ECO:0000256" key="2">
    <source>
        <dbReference type="ARBA" id="ARBA00005992"/>
    </source>
</evidence>
<evidence type="ECO:0000256" key="8">
    <source>
        <dbReference type="SAM" id="MobiDB-lite"/>
    </source>
</evidence>
<accession>A0ABT3R725</accession>
<dbReference type="PANTHER" id="PTHR36699:SF1">
    <property type="entry name" value="L,D-TRANSPEPTIDASE YAFK-RELATED"/>
    <property type="match status" value="1"/>
</dbReference>
<proteinExistence type="inferred from homology"/>
<keyword evidence="3" id="KW-0808">Transferase</keyword>
<name>A0ABT3R725_9HYPH</name>
<evidence type="ECO:0000256" key="3">
    <source>
        <dbReference type="ARBA" id="ARBA00022679"/>
    </source>
</evidence>
<keyword evidence="6 7" id="KW-0961">Cell wall biogenesis/degradation</keyword>
<evidence type="ECO:0000313" key="11">
    <source>
        <dbReference type="Proteomes" id="UP001300261"/>
    </source>
</evidence>
<evidence type="ECO:0000256" key="5">
    <source>
        <dbReference type="ARBA" id="ARBA00022984"/>
    </source>
</evidence>
<evidence type="ECO:0000313" key="10">
    <source>
        <dbReference type="EMBL" id="MCX2725097.1"/>
    </source>
</evidence>
<keyword evidence="4 7" id="KW-0133">Cell shape</keyword>
<dbReference type="SUPFAM" id="SSF141523">
    <property type="entry name" value="L,D-transpeptidase catalytic domain-like"/>
    <property type="match status" value="1"/>
</dbReference>
<keyword evidence="11" id="KW-1185">Reference proteome</keyword>